<gene>
    <name evidence="1" type="ORF">FLP03_22660</name>
</gene>
<comment type="caution">
    <text evidence="1">The sequence shown here is derived from an EMBL/GenBank/DDBJ whole genome shotgun (WGS) entry which is preliminary data.</text>
</comment>
<dbReference type="AlphaFoldDB" id="A0A5Y2QRC7"/>
<organism evidence="1">
    <name type="scientific">Salmonella enterica subsp. arizonae</name>
    <dbReference type="NCBI Taxonomy" id="59203"/>
    <lineage>
        <taxon>Bacteria</taxon>
        <taxon>Pseudomonadati</taxon>
        <taxon>Pseudomonadota</taxon>
        <taxon>Gammaproteobacteria</taxon>
        <taxon>Enterobacterales</taxon>
        <taxon>Enterobacteriaceae</taxon>
        <taxon>Salmonella</taxon>
    </lineage>
</organism>
<sequence length="257" mass="29306">MRYLLLFFVIFNVSAQETCNTSNIKSDEVSYIVSTSTVVGSERSYFYSSPAQRCKGKLFLIPGDKVVSYKKYNGYRFIHYVSKKGDNVSGWMKQDNITDYTSSRNELNNSDFILYFIDAGIYLGEPISHVMNFLKKNNEPVSYNLVGNTDYGDVFSLDFPADNSASIYFSSFNSKIRGDNEGEIISQITLYTQKYKTKRGIAVGSGFNDVIRMYGAGEKDDDKTILYSYADMMLSFQFDEKNKVKMIMYSIKPCSKC</sequence>
<reference evidence="1" key="1">
    <citation type="submission" date="2019-07" db="EMBL/GenBank/DDBJ databases">
        <authorList>
            <consortium name="GenomeTrakr network: Whole genome sequencing for foodborne pathogen traceback"/>
        </authorList>
    </citation>
    <scope>NUCLEOTIDE SEQUENCE [LARGE SCALE GENOMIC DNA]</scope>
    <source>
        <strain evidence="1">FDA00014297</strain>
    </source>
</reference>
<dbReference type="Proteomes" id="UP000839641">
    <property type="component" value="Unassembled WGS sequence"/>
</dbReference>
<name>A0A5Y2QRC7_SALER</name>
<evidence type="ECO:0000313" key="1">
    <source>
        <dbReference type="EMBL" id="ECF4924924.1"/>
    </source>
</evidence>
<dbReference type="EMBL" id="AAILJL010000041">
    <property type="protein sequence ID" value="ECF4924924.1"/>
    <property type="molecule type" value="Genomic_DNA"/>
</dbReference>
<proteinExistence type="predicted"/>
<evidence type="ECO:0008006" key="2">
    <source>
        <dbReference type="Google" id="ProtNLM"/>
    </source>
</evidence>
<protein>
    <recommendedName>
        <fullName evidence="2">SH3 domain-containing protein</fullName>
    </recommendedName>
</protein>
<accession>A0A5Y2QRC7</accession>